<keyword evidence="8" id="KW-1185">Reference proteome</keyword>
<evidence type="ECO:0000256" key="1">
    <source>
        <dbReference type="ARBA" id="ARBA00001971"/>
    </source>
</evidence>
<dbReference type="PROSITE" id="PS00086">
    <property type="entry name" value="CYTOCHROME_P450"/>
    <property type="match status" value="1"/>
</dbReference>
<organism evidence="7 8">
    <name type="scientific">Botryotinia convoluta</name>
    <dbReference type="NCBI Taxonomy" id="54673"/>
    <lineage>
        <taxon>Eukaryota</taxon>
        <taxon>Fungi</taxon>
        <taxon>Dikarya</taxon>
        <taxon>Ascomycota</taxon>
        <taxon>Pezizomycotina</taxon>
        <taxon>Leotiomycetes</taxon>
        <taxon>Helotiales</taxon>
        <taxon>Sclerotiniaceae</taxon>
        <taxon>Botryotinia</taxon>
    </lineage>
</organism>
<keyword evidence="2 5" id="KW-0479">Metal-binding</keyword>
<evidence type="ECO:0000313" key="8">
    <source>
        <dbReference type="Proteomes" id="UP000297527"/>
    </source>
</evidence>
<protein>
    <recommendedName>
        <fullName evidence="9">Cytochrome P450</fullName>
    </recommendedName>
</protein>
<dbReference type="GO" id="GO:0005506">
    <property type="term" value="F:iron ion binding"/>
    <property type="evidence" value="ECO:0007669"/>
    <property type="project" value="InterPro"/>
</dbReference>
<sequence length="442" mass="50791">MLIGNIVRYGPNRLVFATVEAMHDIYHSKHVRKSDAYKGLVSGPNGWNVHNVLDKTINQRKRKLVARWLSEDRLKTFEPTILRQSDILIRTIMKNKPSEDGWTKPINISDYCRFLIFDIMSEYCFGHNFHLQTDSTHRYMVHFASPLHRFNSAFVQSVDLAYYHVEKLFYPQGLWYIWKILKEGRRFSAERFTDKSESTLLSLLYRERDPETGIKLSVSQVWSELKFIMVTGAGSPASAVASVLFYLIRHPKCYARLVKEVRSTFSDVSEIRSGLKMSSCRYLHACITEALRISPPTGAVLWRKVEGNGLMIDREYVSPGHDVGTGVYAMNHNEAYFPDAIAFKPERWLSGETEGDVSLASKAFTTFSMGPRQCLGRSLATMEICDAIALLLWHLDLRRPRKSCEDIGGGIEGSIDENEFQQEDHIVSFFDGPCIEFRRREF</sequence>
<accession>A0A4Z1HRJ4</accession>
<dbReference type="PRINTS" id="PR00385">
    <property type="entry name" value="P450"/>
</dbReference>
<dbReference type="SUPFAM" id="SSF48264">
    <property type="entry name" value="Cytochrome P450"/>
    <property type="match status" value="1"/>
</dbReference>
<reference evidence="7 8" key="1">
    <citation type="submission" date="2017-12" db="EMBL/GenBank/DDBJ databases">
        <title>Comparative genomics of Botrytis spp.</title>
        <authorList>
            <person name="Valero-Jimenez C.A."/>
            <person name="Tapia P."/>
            <person name="Veloso J."/>
            <person name="Silva-Moreno E."/>
            <person name="Staats M."/>
            <person name="Valdes J.H."/>
            <person name="Van Kan J.A.L."/>
        </authorList>
    </citation>
    <scope>NUCLEOTIDE SEQUENCE [LARGE SCALE GENOMIC DNA]</scope>
    <source>
        <strain evidence="7 8">MUCL11595</strain>
    </source>
</reference>
<evidence type="ECO:0000256" key="2">
    <source>
        <dbReference type="ARBA" id="ARBA00022723"/>
    </source>
</evidence>
<evidence type="ECO:0000256" key="3">
    <source>
        <dbReference type="ARBA" id="ARBA00023004"/>
    </source>
</evidence>
<evidence type="ECO:0008006" key="9">
    <source>
        <dbReference type="Google" id="ProtNLM"/>
    </source>
</evidence>
<evidence type="ECO:0000256" key="6">
    <source>
        <dbReference type="RuleBase" id="RU000461"/>
    </source>
</evidence>
<dbReference type="Gene3D" id="1.10.630.10">
    <property type="entry name" value="Cytochrome P450"/>
    <property type="match status" value="1"/>
</dbReference>
<dbReference type="AlphaFoldDB" id="A0A4Z1HRJ4"/>
<feature type="binding site" description="axial binding residue" evidence="5">
    <location>
        <position position="374"/>
    </location>
    <ligand>
        <name>heme</name>
        <dbReference type="ChEBI" id="CHEBI:30413"/>
    </ligand>
    <ligandPart>
        <name>Fe</name>
        <dbReference type="ChEBI" id="CHEBI:18248"/>
    </ligandPart>
</feature>
<dbReference type="Proteomes" id="UP000297527">
    <property type="component" value="Unassembled WGS sequence"/>
</dbReference>
<dbReference type="OrthoDB" id="1470350at2759"/>
<evidence type="ECO:0000256" key="4">
    <source>
        <dbReference type="ARBA" id="ARBA00023026"/>
    </source>
</evidence>
<proteinExistence type="inferred from homology"/>
<evidence type="ECO:0000256" key="5">
    <source>
        <dbReference type="PIRSR" id="PIRSR602401-1"/>
    </source>
</evidence>
<comment type="similarity">
    <text evidence="6">Belongs to the cytochrome P450 family.</text>
</comment>
<dbReference type="GO" id="GO:0016705">
    <property type="term" value="F:oxidoreductase activity, acting on paired donors, with incorporation or reduction of molecular oxygen"/>
    <property type="evidence" value="ECO:0007669"/>
    <property type="project" value="InterPro"/>
</dbReference>
<keyword evidence="3 5" id="KW-0408">Iron</keyword>
<keyword evidence="6" id="KW-0503">Monooxygenase</keyword>
<dbReference type="InterPro" id="IPR036396">
    <property type="entry name" value="Cyt_P450_sf"/>
</dbReference>
<dbReference type="PRINTS" id="PR00463">
    <property type="entry name" value="EP450I"/>
</dbReference>
<keyword evidence="5 6" id="KW-0349">Heme</keyword>
<dbReference type="InterPro" id="IPR050121">
    <property type="entry name" value="Cytochrome_P450_monoxygenase"/>
</dbReference>
<dbReference type="PANTHER" id="PTHR24305">
    <property type="entry name" value="CYTOCHROME P450"/>
    <property type="match status" value="1"/>
</dbReference>
<comment type="cofactor">
    <cofactor evidence="1 5">
        <name>heme</name>
        <dbReference type="ChEBI" id="CHEBI:30413"/>
    </cofactor>
</comment>
<keyword evidence="6" id="KW-0560">Oxidoreductase</keyword>
<name>A0A4Z1HRJ4_9HELO</name>
<dbReference type="Pfam" id="PF00067">
    <property type="entry name" value="p450"/>
    <property type="match status" value="1"/>
</dbReference>
<dbReference type="GO" id="GO:0020037">
    <property type="term" value="F:heme binding"/>
    <property type="evidence" value="ECO:0007669"/>
    <property type="project" value="InterPro"/>
</dbReference>
<dbReference type="InterPro" id="IPR001128">
    <property type="entry name" value="Cyt_P450"/>
</dbReference>
<dbReference type="InterPro" id="IPR017972">
    <property type="entry name" value="Cyt_P450_CS"/>
</dbReference>
<dbReference type="EMBL" id="PQXN01000161">
    <property type="protein sequence ID" value="TGO51451.1"/>
    <property type="molecule type" value="Genomic_DNA"/>
</dbReference>
<gene>
    <name evidence="7" type="ORF">BCON_0161g00240</name>
</gene>
<evidence type="ECO:0000313" key="7">
    <source>
        <dbReference type="EMBL" id="TGO51451.1"/>
    </source>
</evidence>
<dbReference type="InterPro" id="IPR002401">
    <property type="entry name" value="Cyt_P450_E_grp-I"/>
</dbReference>
<comment type="caution">
    <text evidence="7">The sequence shown here is derived from an EMBL/GenBank/DDBJ whole genome shotgun (WGS) entry which is preliminary data.</text>
</comment>
<keyword evidence="4" id="KW-0843">Virulence</keyword>
<dbReference type="PANTHER" id="PTHR24305:SF226">
    <property type="entry name" value="CYTOCHROME P450 MONOOXYGENASE"/>
    <property type="match status" value="1"/>
</dbReference>
<dbReference type="GO" id="GO:0004497">
    <property type="term" value="F:monooxygenase activity"/>
    <property type="evidence" value="ECO:0007669"/>
    <property type="project" value="UniProtKB-KW"/>
</dbReference>